<protein>
    <submittedName>
        <fullName evidence="1">Uncharacterized protein</fullName>
    </submittedName>
</protein>
<sequence length="71" mass="7666">MNTTTLQDHLCWGKTRLIQDGPLHPMSVSQARLSLNLGILSSLGIALVEQYTKIAIHVYSANVSASSYPPG</sequence>
<keyword evidence="2" id="KW-1185">Reference proteome</keyword>
<dbReference type="Proteomes" id="UP000024635">
    <property type="component" value="Unassembled WGS sequence"/>
</dbReference>
<name>A0A016VN89_9BILA</name>
<gene>
    <name evidence="1" type="primary">Acey_s0007.g3434</name>
    <name evidence="1" type="ORF">Y032_0007g3434</name>
</gene>
<evidence type="ECO:0000313" key="2">
    <source>
        <dbReference type="Proteomes" id="UP000024635"/>
    </source>
</evidence>
<accession>A0A016VN89</accession>
<reference evidence="2" key="1">
    <citation type="journal article" date="2015" name="Nat. Genet.">
        <title>The genome and transcriptome of the zoonotic hookworm Ancylostoma ceylanicum identify infection-specific gene families.</title>
        <authorList>
            <person name="Schwarz E.M."/>
            <person name="Hu Y."/>
            <person name="Antoshechkin I."/>
            <person name="Miller M.M."/>
            <person name="Sternberg P.W."/>
            <person name="Aroian R.V."/>
        </authorList>
    </citation>
    <scope>NUCLEOTIDE SEQUENCE</scope>
    <source>
        <strain evidence="2">HY135</strain>
    </source>
</reference>
<dbReference type="AlphaFoldDB" id="A0A016VN89"/>
<organism evidence="1 2">
    <name type="scientific">Ancylostoma ceylanicum</name>
    <dbReference type="NCBI Taxonomy" id="53326"/>
    <lineage>
        <taxon>Eukaryota</taxon>
        <taxon>Metazoa</taxon>
        <taxon>Ecdysozoa</taxon>
        <taxon>Nematoda</taxon>
        <taxon>Chromadorea</taxon>
        <taxon>Rhabditida</taxon>
        <taxon>Rhabditina</taxon>
        <taxon>Rhabditomorpha</taxon>
        <taxon>Strongyloidea</taxon>
        <taxon>Ancylostomatidae</taxon>
        <taxon>Ancylostomatinae</taxon>
        <taxon>Ancylostoma</taxon>
    </lineage>
</organism>
<proteinExistence type="predicted"/>
<evidence type="ECO:0000313" key="1">
    <source>
        <dbReference type="EMBL" id="EYC28796.1"/>
    </source>
</evidence>
<comment type="caution">
    <text evidence="1">The sequence shown here is derived from an EMBL/GenBank/DDBJ whole genome shotgun (WGS) entry which is preliminary data.</text>
</comment>
<dbReference type="EMBL" id="JARK01001343">
    <property type="protein sequence ID" value="EYC28796.1"/>
    <property type="molecule type" value="Genomic_DNA"/>
</dbReference>
<dbReference type="OrthoDB" id="5859153at2759"/>